<proteinExistence type="inferred from homology"/>
<reference evidence="2" key="2">
    <citation type="submission" date="2020-09" db="EMBL/GenBank/DDBJ databases">
        <title>Reference genome assembly for Australian Ascochyta lentis isolate Al4.</title>
        <authorList>
            <person name="Lee R.C."/>
            <person name="Farfan-Caceres L.M."/>
            <person name="Debler J.W."/>
            <person name="Williams A.H."/>
            <person name="Henares B.M."/>
        </authorList>
    </citation>
    <scope>NUCLEOTIDE SEQUENCE</scope>
    <source>
        <strain evidence="2">Al4</strain>
    </source>
</reference>
<dbReference type="OrthoDB" id="5132116at2759"/>
<dbReference type="EMBL" id="RZGK01000002">
    <property type="protein sequence ID" value="KAF9701182.1"/>
    <property type="molecule type" value="Genomic_DNA"/>
</dbReference>
<evidence type="ECO:0000313" key="3">
    <source>
        <dbReference type="Proteomes" id="UP000651452"/>
    </source>
</evidence>
<accession>A0A8H7MN23</accession>
<dbReference type="InterPro" id="IPR004000">
    <property type="entry name" value="Actin"/>
</dbReference>
<dbReference type="SUPFAM" id="SSF53067">
    <property type="entry name" value="Actin-like ATPase domain"/>
    <property type="match status" value="2"/>
</dbReference>
<comment type="caution">
    <text evidence="2">The sequence shown here is derived from an EMBL/GenBank/DDBJ whole genome shotgun (WGS) entry which is preliminary data.</text>
</comment>
<dbReference type="Pfam" id="PF00022">
    <property type="entry name" value="Actin"/>
    <property type="match status" value="1"/>
</dbReference>
<organism evidence="2 3">
    <name type="scientific">Ascochyta lentis</name>
    <dbReference type="NCBI Taxonomy" id="205686"/>
    <lineage>
        <taxon>Eukaryota</taxon>
        <taxon>Fungi</taxon>
        <taxon>Dikarya</taxon>
        <taxon>Ascomycota</taxon>
        <taxon>Pezizomycotina</taxon>
        <taxon>Dothideomycetes</taxon>
        <taxon>Pleosporomycetidae</taxon>
        <taxon>Pleosporales</taxon>
        <taxon>Pleosporineae</taxon>
        <taxon>Didymellaceae</taxon>
        <taxon>Ascochyta</taxon>
    </lineage>
</organism>
<dbReference type="InterPro" id="IPR043129">
    <property type="entry name" value="ATPase_NBD"/>
</dbReference>
<dbReference type="AlphaFoldDB" id="A0A8H7MN23"/>
<reference evidence="2" key="1">
    <citation type="submission" date="2018-12" db="EMBL/GenBank/DDBJ databases">
        <authorList>
            <person name="Syme R.A."/>
            <person name="Farfan-Caceres L."/>
            <person name="Lichtenzveig J."/>
        </authorList>
    </citation>
    <scope>NUCLEOTIDE SEQUENCE</scope>
    <source>
        <strain evidence="2">Al4</strain>
    </source>
</reference>
<dbReference type="SMART" id="SM00268">
    <property type="entry name" value="ACTIN"/>
    <property type="match status" value="1"/>
</dbReference>
<dbReference type="Gene3D" id="3.30.420.40">
    <property type="match status" value="5"/>
</dbReference>
<dbReference type="FunFam" id="3.30.420.40:FF:000058">
    <property type="entry name" value="Putative actin-related protein 5"/>
    <property type="match status" value="1"/>
</dbReference>
<evidence type="ECO:0008006" key="4">
    <source>
        <dbReference type="Google" id="ProtNLM"/>
    </source>
</evidence>
<dbReference type="Gene3D" id="3.90.640.10">
    <property type="entry name" value="Actin, Chain A, domain 4"/>
    <property type="match status" value="2"/>
</dbReference>
<evidence type="ECO:0000313" key="2">
    <source>
        <dbReference type="EMBL" id="KAF9701182.1"/>
    </source>
</evidence>
<sequence length="465" mass="50320">MNMPNSSTAPAAGEYAGDEVSAIVLDPGYSTTRAGFAGEDVPKSVCPSFYGQSDSDSYLFGENAIHSPVGNLDIKNYWGADGIVEDWDAATKLWEYAITSRLTGAKAGDPAKNGLNDDPRANGEAMDVEMEGVENNEKPMEDSPLLVTEPGWNSAKAREKYIEIAMEDWGAPAFFLQKTGVLAAFASGKASGIIIDVGASHTSVTPVLDGMVLRKGVQKSTLAGNFISQQIRQTFKTATPEIPLTPHYLVKTKSPVDAGAPANATYKTFPVAPSPSFRLNEEERILTEFKESVVEVWPGPGRFTNGTNEELAKSLPGRTFEMPDGWNNVFGSSRFRVAESLFDASASLTSDTLPRPKDEATIPRLVQAAVSHVDADQRPLLLANIVVTGGSTLLHKFTDRLNFEINSIYPSTRNKLIAPGSVVERKYAAWIGGSILASLGSFHQLWVSKKEYEEHGPGIVEKRCR</sequence>
<dbReference type="Proteomes" id="UP000651452">
    <property type="component" value="Unassembled WGS sequence"/>
</dbReference>
<keyword evidence="3" id="KW-1185">Reference proteome</keyword>
<dbReference type="InterPro" id="IPR004001">
    <property type="entry name" value="Actin_CS"/>
</dbReference>
<name>A0A8H7MN23_9PLEO</name>
<comment type="similarity">
    <text evidence="1">Belongs to the actin family.</text>
</comment>
<dbReference type="CDD" id="cd13395">
    <property type="entry name" value="ASKHA_NBD_Arp4_ACTL6-like"/>
    <property type="match status" value="1"/>
</dbReference>
<protein>
    <recommendedName>
        <fullName evidence="4">Actin-related protein 4</fullName>
    </recommendedName>
</protein>
<evidence type="ECO:0000256" key="1">
    <source>
        <dbReference type="RuleBase" id="RU000487"/>
    </source>
</evidence>
<dbReference type="PANTHER" id="PTHR11937">
    <property type="entry name" value="ACTIN"/>
    <property type="match status" value="1"/>
</dbReference>
<dbReference type="PROSITE" id="PS00432">
    <property type="entry name" value="ACTINS_2"/>
    <property type="match status" value="1"/>
</dbReference>
<gene>
    <name evidence="2" type="ORF">EKO04_000478</name>
</gene>